<protein>
    <submittedName>
        <fullName evidence="10">MFS transporter</fullName>
    </submittedName>
</protein>
<feature type="transmembrane region" description="Helical" evidence="8">
    <location>
        <begin position="123"/>
        <end position="141"/>
    </location>
</feature>
<dbReference type="PANTHER" id="PTHR42718">
    <property type="entry name" value="MAJOR FACILITATOR SUPERFAMILY MULTIDRUG TRANSPORTER MFSC"/>
    <property type="match status" value="1"/>
</dbReference>
<feature type="transmembrane region" description="Helical" evidence="8">
    <location>
        <begin position="377"/>
        <end position="400"/>
    </location>
</feature>
<organism evidence="10 11">
    <name type="scientific">Actinomadura fibrosa</name>
    <dbReference type="NCBI Taxonomy" id="111802"/>
    <lineage>
        <taxon>Bacteria</taxon>
        <taxon>Bacillati</taxon>
        <taxon>Actinomycetota</taxon>
        <taxon>Actinomycetes</taxon>
        <taxon>Streptosporangiales</taxon>
        <taxon>Thermomonosporaceae</taxon>
        <taxon>Actinomadura</taxon>
    </lineage>
</organism>
<reference evidence="11" key="1">
    <citation type="journal article" date="2019" name="Int. J. Syst. Evol. Microbiol.">
        <title>The Global Catalogue of Microorganisms (GCM) 10K type strain sequencing project: providing services to taxonomists for standard genome sequencing and annotation.</title>
        <authorList>
            <consortium name="The Broad Institute Genomics Platform"/>
            <consortium name="The Broad Institute Genome Sequencing Center for Infectious Disease"/>
            <person name="Wu L."/>
            <person name="Ma J."/>
        </authorList>
    </citation>
    <scope>NUCLEOTIDE SEQUENCE [LARGE SCALE GENOMIC DNA]</scope>
    <source>
        <strain evidence="11">JCM 9371</strain>
    </source>
</reference>
<feature type="transmembrane region" description="Helical" evidence="8">
    <location>
        <begin position="26"/>
        <end position="49"/>
    </location>
</feature>
<evidence type="ECO:0000256" key="1">
    <source>
        <dbReference type="ARBA" id="ARBA00004651"/>
    </source>
</evidence>
<dbReference type="CDD" id="cd17321">
    <property type="entry name" value="MFS_MMR_MDR_like"/>
    <property type="match status" value="1"/>
</dbReference>
<comment type="subcellular location">
    <subcellularLocation>
        <location evidence="1">Cell membrane</location>
        <topology evidence="1">Multi-pass membrane protein</topology>
    </subcellularLocation>
</comment>
<feature type="transmembrane region" description="Helical" evidence="8">
    <location>
        <begin position="458"/>
        <end position="482"/>
    </location>
</feature>
<feature type="transmembrane region" description="Helical" evidence="8">
    <location>
        <begin position="61"/>
        <end position="81"/>
    </location>
</feature>
<keyword evidence="4 8" id="KW-0812">Transmembrane</keyword>
<evidence type="ECO:0000256" key="3">
    <source>
        <dbReference type="ARBA" id="ARBA00022475"/>
    </source>
</evidence>
<keyword evidence="2" id="KW-0813">Transport</keyword>
<feature type="compositionally biased region" description="Basic and acidic residues" evidence="7">
    <location>
        <begin position="1"/>
        <end position="11"/>
    </location>
</feature>
<evidence type="ECO:0000313" key="11">
    <source>
        <dbReference type="Proteomes" id="UP001597063"/>
    </source>
</evidence>
<evidence type="ECO:0000256" key="2">
    <source>
        <dbReference type="ARBA" id="ARBA00022448"/>
    </source>
</evidence>
<evidence type="ECO:0000256" key="7">
    <source>
        <dbReference type="SAM" id="MobiDB-lite"/>
    </source>
</evidence>
<feature type="transmembrane region" description="Helical" evidence="8">
    <location>
        <begin position="348"/>
        <end position="365"/>
    </location>
</feature>
<evidence type="ECO:0000259" key="9">
    <source>
        <dbReference type="PROSITE" id="PS50850"/>
    </source>
</evidence>
<dbReference type="PANTHER" id="PTHR42718:SF46">
    <property type="entry name" value="BLR6921 PROTEIN"/>
    <property type="match status" value="1"/>
</dbReference>
<dbReference type="Pfam" id="PF07690">
    <property type="entry name" value="MFS_1"/>
    <property type="match status" value="1"/>
</dbReference>
<evidence type="ECO:0000256" key="8">
    <source>
        <dbReference type="SAM" id="Phobius"/>
    </source>
</evidence>
<name>A0ABW2XBQ2_9ACTN</name>
<dbReference type="Gene3D" id="1.20.1250.20">
    <property type="entry name" value="MFS general substrate transporter like domains"/>
    <property type="match status" value="1"/>
</dbReference>
<sequence>MSTDQALRRPDPAGPAATSPPRRPGLILAFLCLAGFMTFLDVSIVNVALPTIEGDLHIAQTSLQYVVTVYGTLLGGFLVLAGRLGDTFGRRRMLRTGLLLFALASLAAGLAQDAPTLIATRGAQGLGAAFIATAALSLLSANFAEGPERTRALGAWGALSGIAAVAGVTLGGLLTDGPGWRWIFFVNVPIGVLGALAAPLVVGESRAAERRRAFDVAGAAALTAGLVLLIFSLGQTVDDGDTSMARVYGGFALSAALLAAFLVIERRAESPLIPLNVFRRRSLRAANAVAVLLLGTCVTLFFFASLFMQQVLGYSPLRTGLAYVPLAIIVAVGAGVASQLVTRVAAKPVLVAGLALTGAGMLLLWRAPSDASYLADLLPAFLLAGLGLGTSFVPVQVAAFSGGRDEESGLAAGLINTAQEVGGALGLAVAATIAFRRVPELTAWADGVPERIVEARTMVFHDAFLSGAGFAMAALLAALLLLPYTRASDQPTPPPGH</sequence>
<dbReference type="EMBL" id="JBHTGP010000003">
    <property type="protein sequence ID" value="MFD0683868.1"/>
    <property type="molecule type" value="Genomic_DNA"/>
</dbReference>
<dbReference type="Proteomes" id="UP001597063">
    <property type="component" value="Unassembled WGS sequence"/>
</dbReference>
<dbReference type="InterPro" id="IPR036259">
    <property type="entry name" value="MFS_trans_sf"/>
</dbReference>
<comment type="caution">
    <text evidence="10">The sequence shown here is derived from an EMBL/GenBank/DDBJ whole genome shotgun (WGS) entry which is preliminary data.</text>
</comment>
<feature type="transmembrane region" description="Helical" evidence="8">
    <location>
        <begin position="214"/>
        <end position="233"/>
    </location>
</feature>
<evidence type="ECO:0000313" key="10">
    <source>
        <dbReference type="EMBL" id="MFD0683868.1"/>
    </source>
</evidence>
<feature type="transmembrane region" description="Helical" evidence="8">
    <location>
        <begin position="153"/>
        <end position="174"/>
    </location>
</feature>
<dbReference type="RefSeq" id="WP_131757963.1">
    <property type="nucleotide sequence ID" value="NZ_CAACUY010000041.1"/>
</dbReference>
<keyword evidence="5 8" id="KW-1133">Transmembrane helix</keyword>
<dbReference type="PROSITE" id="PS50850">
    <property type="entry name" value="MFS"/>
    <property type="match status" value="1"/>
</dbReference>
<dbReference type="InterPro" id="IPR011701">
    <property type="entry name" value="MFS"/>
</dbReference>
<evidence type="ECO:0000256" key="6">
    <source>
        <dbReference type="ARBA" id="ARBA00023136"/>
    </source>
</evidence>
<accession>A0ABW2XBQ2</accession>
<evidence type="ECO:0000256" key="4">
    <source>
        <dbReference type="ARBA" id="ARBA00022692"/>
    </source>
</evidence>
<feature type="region of interest" description="Disordered" evidence="7">
    <location>
        <begin position="1"/>
        <end position="20"/>
    </location>
</feature>
<feature type="domain" description="Major facilitator superfamily (MFS) profile" evidence="9">
    <location>
        <begin position="27"/>
        <end position="486"/>
    </location>
</feature>
<dbReference type="SUPFAM" id="SSF103473">
    <property type="entry name" value="MFS general substrate transporter"/>
    <property type="match status" value="1"/>
</dbReference>
<keyword evidence="3" id="KW-1003">Cell membrane</keyword>
<gene>
    <name evidence="10" type="ORF">ACFQZM_05115</name>
</gene>
<proteinExistence type="predicted"/>
<keyword evidence="11" id="KW-1185">Reference proteome</keyword>
<keyword evidence="6 8" id="KW-0472">Membrane</keyword>
<evidence type="ECO:0000256" key="5">
    <source>
        <dbReference type="ARBA" id="ARBA00022989"/>
    </source>
</evidence>
<dbReference type="Gene3D" id="1.20.1720.10">
    <property type="entry name" value="Multidrug resistance protein D"/>
    <property type="match status" value="1"/>
</dbReference>
<dbReference type="InterPro" id="IPR020846">
    <property type="entry name" value="MFS_dom"/>
</dbReference>
<feature type="transmembrane region" description="Helical" evidence="8">
    <location>
        <begin position="320"/>
        <end position="341"/>
    </location>
</feature>
<feature type="transmembrane region" description="Helical" evidence="8">
    <location>
        <begin position="93"/>
        <end position="111"/>
    </location>
</feature>
<dbReference type="PRINTS" id="PR01036">
    <property type="entry name" value="TCRTETB"/>
</dbReference>
<feature type="transmembrane region" description="Helical" evidence="8">
    <location>
        <begin position="285"/>
        <end position="308"/>
    </location>
</feature>
<feature type="transmembrane region" description="Helical" evidence="8">
    <location>
        <begin position="180"/>
        <end position="202"/>
    </location>
</feature>
<feature type="transmembrane region" description="Helical" evidence="8">
    <location>
        <begin position="245"/>
        <end position="264"/>
    </location>
</feature>